<protein>
    <submittedName>
        <fullName evidence="2">Uncharacterized protein</fullName>
    </submittedName>
</protein>
<dbReference type="AlphaFoldDB" id="A0A9D1DSF2"/>
<keyword evidence="1" id="KW-0472">Membrane</keyword>
<accession>A0A9D1DSF2</accession>
<sequence>MLEWLQNHVLETLYAAMIALLGGAYHVLRRKVAAQKQQYDHTYEGVKALLHDRIYMECSRWIEAGYCSLEDRKNIEYMYRPYHSLGGNGTGERLYNVMQSLPFEPQGKETSHGG</sequence>
<gene>
    <name evidence="2" type="ORF">IAA54_11250</name>
</gene>
<reference evidence="2" key="1">
    <citation type="submission" date="2020-10" db="EMBL/GenBank/DDBJ databases">
        <authorList>
            <person name="Gilroy R."/>
        </authorList>
    </citation>
    <scope>NUCLEOTIDE SEQUENCE</scope>
    <source>
        <strain evidence="2">ChiSjej1B19-7085</strain>
    </source>
</reference>
<evidence type="ECO:0000313" key="2">
    <source>
        <dbReference type="EMBL" id="HIR58229.1"/>
    </source>
</evidence>
<evidence type="ECO:0000256" key="1">
    <source>
        <dbReference type="SAM" id="Phobius"/>
    </source>
</evidence>
<dbReference type="Proteomes" id="UP000886785">
    <property type="component" value="Unassembled WGS sequence"/>
</dbReference>
<organism evidence="2 3">
    <name type="scientific">Candidatus Gallacutalibacter pullicola</name>
    <dbReference type="NCBI Taxonomy" id="2840830"/>
    <lineage>
        <taxon>Bacteria</taxon>
        <taxon>Bacillati</taxon>
        <taxon>Bacillota</taxon>
        <taxon>Clostridia</taxon>
        <taxon>Eubacteriales</taxon>
        <taxon>Candidatus Gallacutalibacter</taxon>
    </lineage>
</organism>
<reference evidence="2" key="2">
    <citation type="journal article" date="2021" name="PeerJ">
        <title>Extensive microbial diversity within the chicken gut microbiome revealed by metagenomics and culture.</title>
        <authorList>
            <person name="Gilroy R."/>
            <person name="Ravi A."/>
            <person name="Getino M."/>
            <person name="Pursley I."/>
            <person name="Horton D.L."/>
            <person name="Alikhan N.F."/>
            <person name="Baker D."/>
            <person name="Gharbi K."/>
            <person name="Hall N."/>
            <person name="Watson M."/>
            <person name="Adriaenssens E.M."/>
            <person name="Foster-Nyarko E."/>
            <person name="Jarju S."/>
            <person name="Secka A."/>
            <person name="Antonio M."/>
            <person name="Oren A."/>
            <person name="Chaudhuri R.R."/>
            <person name="La Ragione R."/>
            <person name="Hildebrand F."/>
            <person name="Pallen M.J."/>
        </authorList>
    </citation>
    <scope>NUCLEOTIDE SEQUENCE</scope>
    <source>
        <strain evidence="2">ChiSjej1B19-7085</strain>
    </source>
</reference>
<evidence type="ECO:0000313" key="3">
    <source>
        <dbReference type="Proteomes" id="UP000886785"/>
    </source>
</evidence>
<feature type="transmembrane region" description="Helical" evidence="1">
    <location>
        <begin position="12"/>
        <end position="28"/>
    </location>
</feature>
<proteinExistence type="predicted"/>
<keyword evidence="1" id="KW-0812">Transmembrane</keyword>
<name>A0A9D1DSF2_9FIRM</name>
<keyword evidence="1" id="KW-1133">Transmembrane helix</keyword>
<comment type="caution">
    <text evidence="2">The sequence shown here is derived from an EMBL/GenBank/DDBJ whole genome shotgun (WGS) entry which is preliminary data.</text>
</comment>
<dbReference type="EMBL" id="DVHF01000145">
    <property type="protein sequence ID" value="HIR58229.1"/>
    <property type="molecule type" value="Genomic_DNA"/>
</dbReference>